<evidence type="ECO:0000256" key="1">
    <source>
        <dbReference type="SAM" id="MobiDB-lite"/>
    </source>
</evidence>
<sequence length="61" mass="7016">DRGSARCGRREAGPRGGGRSRRHELGLHRLRLQRRGAASGDVPRLRRRQGRLRERPHSRNV</sequence>
<accession>A0A6J4QSY3</accession>
<reference evidence="2" key="1">
    <citation type="submission" date="2020-02" db="EMBL/GenBank/DDBJ databases">
        <authorList>
            <person name="Meier V. D."/>
        </authorList>
    </citation>
    <scope>NUCLEOTIDE SEQUENCE</scope>
    <source>
        <strain evidence="2">AVDCRST_MAG80</strain>
    </source>
</reference>
<feature type="compositionally biased region" description="Basic and acidic residues" evidence="1">
    <location>
        <begin position="51"/>
        <end position="61"/>
    </location>
</feature>
<proteinExistence type="predicted"/>
<dbReference type="AlphaFoldDB" id="A0A6J4QSY3"/>
<feature type="compositionally biased region" description="Basic and acidic residues" evidence="1">
    <location>
        <begin position="1"/>
        <end position="13"/>
    </location>
</feature>
<feature type="non-terminal residue" evidence="2">
    <location>
        <position position="1"/>
    </location>
</feature>
<feature type="compositionally biased region" description="Basic residues" evidence="1">
    <location>
        <begin position="18"/>
        <end position="34"/>
    </location>
</feature>
<feature type="non-terminal residue" evidence="2">
    <location>
        <position position="61"/>
    </location>
</feature>
<feature type="region of interest" description="Disordered" evidence="1">
    <location>
        <begin position="1"/>
        <end position="61"/>
    </location>
</feature>
<evidence type="ECO:0000313" key="2">
    <source>
        <dbReference type="EMBL" id="CAA9453769.1"/>
    </source>
</evidence>
<gene>
    <name evidence="2" type="ORF">AVDCRST_MAG80-2598</name>
</gene>
<organism evidence="2">
    <name type="scientific">uncultured Rubrobacteraceae bacterium</name>
    <dbReference type="NCBI Taxonomy" id="349277"/>
    <lineage>
        <taxon>Bacteria</taxon>
        <taxon>Bacillati</taxon>
        <taxon>Actinomycetota</taxon>
        <taxon>Rubrobacteria</taxon>
        <taxon>Rubrobacterales</taxon>
        <taxon>Rubrobacteraceae</taxon>
        <taxon>environmental samples</taxon>
    </lineage>
</organism>
<protein>
    <submittedName>
        <fullName evidence="2">Rubredoxin</fullName>
    </submittedName>
</protein>
<name>A0A6J4QSY3_9ACTN</name>
<dbReference type="EMBL" id="CADCVC010000233">
    <property type="protein sequence ID" value="CAA9453769.1"/>
    <property type="molecule type" value="Genomic_DNA"/>
</dbReference>